<dbReference type="Pfam" id="PF00254">
    <property type="entry name" value="FKBP_C"/>
    <property type="match status" value="1"/>
</dbReference>
<sequence>MKVEKGDFVVFNYIGRFENGEIFDTTYEDIAKEAGIYVEDRTYGPLGANVGVGELIPGIDEGLIGMEIGEKKTITIPPEKGYGMPRDDLIINVPTSEFEKAGIEPVEGAYIMTDSGIARITATNEENVTLDFNHPLAGRTLIFEVEIVDIEKAKAESDEA</sequence>
<gene>
    <name evidence="11" type="ORF">ENL40_07260</name>
</gene>
<dbReference type="GO" id="GO:0005737">
    <property type="term" value="C:cytoplasm"/>
    <property type="evidence" value="ECO:0007669"/>
    <property type="project" value="UniProtKB-SubCell"/>
</dbReference>
<dbReference type="InterPro" id="IPR001179">
    <property type="entry name" value="PPIase_FKBP_dom"/>
</dbReference>
<comment type="subcellular location">
    <subcellularLocation>
        <location evidence="2">Cytoplasm</location>
    </subcellularLocation>
</comment>
<evidence type="ECO:0000256" key="8">
    <source>
        <dbReference type="PROSITE-ProRule" id="PRU00277"/>
    </source>
</evidence>
<proteinExistence type="inferred from homology"/>
<dbReference type="GO" id="GO:0042026">
    <property type="term" value="P:protein refolding"/>
    <property type="evidence" value="ECO:0007669"/>
    <property type="project" value="UniProtKB-ARBA"/>
</dbReference>
<dbReference type="PANTHER" id="PTHR47861">
    <property type="entry name" value="FKBP-TYPE PEPTIDYL-PROLYL CIS-TRANS ISOMERASE SLYD"/>
    <property type="match status" value="1"/>
</dbReference>
<dbReference type="GO" id="GO:0003755">
    <property type="term" value="F:peptidyl-prolyl cis-trans isomerase activity"/>
    <property type="evidence" value="ECO:0007669"/>
    <property type="project" value="UniProtKB-UniRule"/>
</dbReference>
<keyword evidence="6" id="KW-0143">Chaperone</keyword>
<comment type="catalytic activity">
    <reaction evidence="1 8 9">
        <text>[protein]-peptidylproline (omega=180) = [protein]-peptidylproline (omega=0)</text>
        <dbReference type="Rhea" id="RHEA:16237"/>
        <dbReference type="Rhea" id="RHEA-COMP:10747"/>
        <dbReference type="Rhea" id="RHEA-COMP:10748"/>
        <dbReference type="ChEBI" id="CHEBI:83833"/>
        <dbReference type="ChEBI" id="CHEBI:83834"/>
        <dbReference type="EC" id="5.2.1.8"/>
    </reaction>
</comment>
<organism evidence="11">
    <name type="scientific">Thermococcus litoralis</name>
    <dbReference type="NCBI Taxonomy" id="2265"/>
    <lineage>
        <taxon>Archaea</taxon>
        <taxon>Methanobacteriati</taxon>
        <taxon>Methanobacteriota</taxon>
        <taxon>Thermococci</taxon>
        <taxon>Thermococcales</taxon>
        <taxon>Thermococcaceae</taxon>
        <taxon>Thermococcus</taxon>
    </lineage>
</organism>
<evidence type="ECO:0000256" key="6">
    <source>
        <dbReference type="ARBA" id="ARBA00023186"/>
    </source>
</evidence>
<keyword evidence="4" id="KW-0963">Cytoplasm</keyword>
<dbReference type="PROSITE" id="PS50059">
    <property type="entry name" value="FKBP_PPIASE"/>
    <property type="match status" value="1"/>
</dbReference>
<evidence type="ECO:0000313" key="11">
    <source>
        <dbReference type="EMBL" id="HHI01241.1"/>
    </source>
</evidence>
<evidence type="ECO:0000256" key="3">
    <source>
        <dbReference type="ARBA" id="ARBA00006577"/>
    </source>
</evidence>
<comment type="caution">
    <text evidence="11">The sequence shown here is derived from an EMBL/GenBank/DDBJ whole genome shotgun (WGS) entry which is preliminary data.</text>
</comment>
<evidence type="ECO:0000256" key="7">
    <source>
        <dbReference type="ARBA" id="ARBA00023235"/>
    </source>
</evidence>
<dbReference type="Proteomes" id="UP000886217">
    <property type="component" value="Unassembled WGS sequence"/>
</dbReference>
<evidence type="ECO:0000256" key="5">
    <source>
        <dbReference type="ARBA" id="ARBA00023110"/>
    </source>
</evidence>
<keyword evidence="5 8" id="KW-0697">Rotamase</keyword>
<dbReference type="EMBL" id="DRTU01000293">
    <property type="protein sequence ID" value="HHI01241.1"/>
    <property type="molecule type" value="Genomic_DNA"/>
</dbReference>
<dbReference type="PANTHER" id="PTHR47861:SF3">
    <property type="entry name" value="FKBP-TYPE PEPTIDYL-PROLYL CIS-TRANS ISOMERASE SLYD"/>
    <property type="match status" value="1"/>
</dbReference>
<evidence type="ECO:0000256" key="1">
    <source>
        <dbReference type="ARBA" id="ARBA00000971"/>
    </source>
</evidence>
<name>A0A7C5JZW3_THELI</name>
<keyword evidence="7 8" id="KW-0413">Isomerase</keyword>
<evidence type="ECO:0000256" key="9">
    <source>
        <dbReference type="RuleBase" id="RU003915"/>
    </source>
</evidence>
<dbReference type="AlphaFoldDB" id="A0A7C5JZW3"/>
<dbReference type="EC" id="5.2.1.8" evidence="9"/>
<evidence type="ECO:0000256" key="4">
    <source>
        <dbReference type="ARBA" id="ARBA00022490"/>
    </source>
</evidence>
<comment type="similarity">
    <text evidence="3 9">Belongs to the FKBP-type PPIase family.</text>
</comment>
<dbReference type="SUPFAM" id="SSF54534">
    <property type="entry name" value="FKBP-like"/>
    <property type="match status" value="1"/>
</dbReference>
<feature type="domain" description="PPIase FKBP-type" evidence="10">
    <location>
        <begin position="6"/>
        <end position="151"/>
    </location>
</feature>
<evidence type="ECO:0000256" key="2">
    <source>
        <dbReference type="ARBA" id="ARBA00004496"/>
    </source>
</evidence>
<dbReference type="Gene3D" id="3.10.50.40">
    <property type="match status" value="1"/>
</dbReference>
<protein>
    <recommendedName>
        <fullName evidence="9">Peptidyl-prolyl cis-trans isomerase</fullName>
        <ecNumber evidence="9">5.2.1.8</ecNumber>
    </recommendedName>
</protein>
<dbReference type="InterPro" id="IPR046357">
    <property type="entry name" value="PPIase_dom_sf"/>
</dbReference>
<evidence type="ECO:0000259" key="10">
    <source>
        <dbReference type="PROSITE" id="PS50059"/>
    </source>
</evidence>
<accession>A0A7C5JZW3</accession>
<reference evidence="11" key="1">
    <citation type="journal article" date="2020" name="mSystems">
        <title>Genome- and Community-Level Interaction Insights into Carbon Utilization and Element Cycling Functions of Hydrothermarchaeota in Hydrothermal Sediment.</title>
        <authorList>
            <person name="Zhou Z."/>
            <person name="Liu Y."/>
            <person name="Xu W."/>
            <person name="Pan J."/>
            <person name="Luo Z.H."/>
            <person name="Li M."/>
        </authorList>
    </citation>
    <scope>NUCLEOTIDE SEQUENCE [LARGE SCALE GENOMIC DNA]</scope>
    <source>
        <strain evidence="11">HyVt-93</strain>
    </source>
</reference>